<organism evidence="3 4">
    <name type="scientific">Nocardiopsis ansamitocini</name>
    <dbReference type="NCBI Taxonomy" id="1670832"/>
    <lineage>
        <taxon>Bacteria</taxon>
        <taxon>Bacillati</taxon>
        <taxon>Actinomycetota</taxon>
        <taxon>Actinomycetes</taxon>
        <taxon>Streptosporangiales</taxon>
        <taxon>Nocardiopsidaceae</taxon>
        <taxon>Nocardiopsis</taxon>
    </lineage>
</organism>
<proteinExistence type="predicted"/>
<accession>A0A9W6PA79</accession>
<dbReference type="Pfam" id="PF12158">
    <property type="entry name" value="DUF3592"/>
    <property type="match status" value="1"/>
</dbReference>
<evidence type="ECO:0000313" key="3">
    <source>
        <dbReference type="EMBL" id="GLU49821.1"/>
    </source>
</evidence>
<feature type="transmembrane region" description="Helical" evidence="1">
    <location>
        <begin position="120"/>
        <end position="145"/>
    </location>
</feature>
<gene>
    <name evidence="3" type="ORF">Nans01_41720</name>
</gene>
<dbReference type="Proteomes" id="UP001165092">
    <property type="component" value="Unassembled WGS sequence"/>
</dbReference>
<dbReference type="InterPro" id="IPR021994">
    <property type="entry name" value="DUF3592"/>
</dbReference>
<dbReference type="AlphaFoldDB" id="A0A9W6PA79"/>
<evidence type="ECO:0000259" key="2">
    <source>
        <dbReference type="Pfam" id="PF12158"/>
    </source>
</evidence>
<dbReference type="EMBL" id="BSQG01000009">
    <property type="protein sequence ID" value="GLU49821.1"/>
    <property type="molecule type" value="Genomic_DNA"/>
</dbReference>
<evidence type="ECO:0000256" key="1">
    <source>
        <dbReference type="SAM" id="Phobius"/>
    </source>
</evidence>
<feature type="domain" description="DUF3592" evidence="2">
    <location>
        <begin position="38"/>
        <end position="115"/>
    </location>
</feature>
<keyword evidence="1" id="KW-1133">Transmembrane helix</keyword>
<dbReference type="RefSeq" id="WP_285761359.1">
    <property type="nucleotide sequence ID" value="NZ_BSQG01000009.1"/>
</dbReference>
<reference evidence="3" key="1">
    <citation type="submission" date="2023-02" db="EMBL/GenBank/DDBJ databases">
        <title>Nocardiopsis ansamitocini NBRC 112285.</title>
        <authorList>
            <person name="Ichikawa N."/>
            <person name="Sato H."/>
            <person name="Tonouchi N."/>
        </authorList>
    </citation>
    <scope>NUCLEOTIDE SEQUENCE</scope>
    <source>
        <strain evidence="3">NBRC 112285</strain>
    </source>
</reference>
<protein>
    <recommendedName>
        <fullName evidence="2">DUF3592 domain-containing protein</fullName>
    </recommendedName>
</protein>
<keyword evidence="1" id="KW-0472">Membrane</keyword>
<name>A0A9W6PA79_9ACTN</name>
<evidence type="ECO:0000313" key="4">
    <source>
        <dbReference type="Proteomes" id="UP001165092"/>
    </source>
</evidence>
<keyword evidence="1" id="KW-0812">Transmembrane</keyword>
<keyword evidence="4" id="KW-1185">Reference proteome</keyword>
<comment type="caution">
    <text evidence="3">The sequence shown here is derived from an EMBL/GenBank/DDBJ whole genome shotgun (WGS) entry which is preliminary data.</text>
</comment>
<sequence>MVLLLIGGVFALVGMALAVVGTVVRRREKHFARVGIAVPGRVIDIVRSTSTRRDSDGHRRTHVYFHPVVAYRAANGWEYRERSAGGTATPNYGIGQPVQVLHLPDDPAKFRIAGDRSGVLVVWILCGMGVLFALLGCGLLIGGLLSRLG</sequence>